<proteinExistence type="predicted"/>
<evidence type="ECO:0000313" key="1">
    <source>
        <dbReference type="EMBL" id="MBB5716915.1"/>
    </source>
</evidence>
<reference evidence="1 2" key="1">
    <citation type="submission" date="2020-08" db="EMBL/GenBank/DDBJ databases">
        <title>Genomic Encyclopedia of Type Strains, Phase IV (KMG-IV): sequencing the most valuable type-strain genomes for metagenomic binning, comparative biology and taxonomic classification.</title>
        <authorList>
            <person name="Goeker M."/>
        </authorList>
    </citation>
    <scope>NUCLEOTIDE SEQUENCE [LARGE SCALE GENOMIC DNA]</scope>
    <source>
        <strain evidence="1 2">DSM 100044</strain>
    </source>
</reference>
<dbReference type="EMBL" id="JACIJK010000017">
    <property type="protein sequence ID" value="MBB5716915.1"/>
    <property type="molecule type" value="Genomic_DNA"/>
</dbReference>
<dbReference type="Proteomes" id="UP000546200">
    <property type="component" value="Unassembled WGS sequence"/>
</dbReference>
<evidence type="ECO:0000313" key="2">
    <source>
        <dbReference type="Proteomes" id="UP000546200"/>
    </source>
</evidence>
<sequence>MLRFRQMKTLQKFASVHANVHNHFCLERHLVDRLTYKERRSAALAEWQSLAS</sequence>
<comment type="caution">
    <text evidence="1">The sequence shown here is derived from an EMBL/GenBank/DDBJ whole genome shotgun (WGS) entry which is preliminary data.</text>
</comment>
<gene>
    <name evidence="1" type="ORF">FHS94_003787</name>
</gene>
<dbReference type="AlphaFoldDB" id="A0A7W9EW46"/>
<protein>
    <submittedName>
        <fullName evidence="1">Uncharacterized protein</fullName>
    </submittedName>
</protein>
<organism evidence="1 2">
    <name type="scientific">Sphingomonas aerophila</name>
    <dbReference type="NCBI Taxonomy" id="1344948"/>
    <lineage>
        <taxon>Bacteria</taxon>
        <taxon>Pseudomonadati</taxon>
        <taxon>Pseudomonadota</taxon>
        <taxon>Alphaproteobacteria</taxon>
        <taxon>Sphingomonadales</taxon>
        <taxon>Sphingomonadaceae</taxon>
        <taxon>Sphingomonas</taxon>
    </lineage>
</organism>
<keyword evidence="2" id="KW-1185">Reference proteome</keyword>
<name>A0A7W9EW46_9SPHN</name>
<accession>A0A7W9EW46</accession>